<name>A0A1Y1QBJ0_9GAMM</name>
<comment type="caution">
    <text evidence="1">The sequence shown here is derived from an EMBL/GenBank/DDBJ whole genome shotgun (WGS) entry which is preliminary data.</text>
</comment>
<dbReference type="InterPro" id="IPR013467">
    <property type="entry name" value="HNH78-like"/>
</dbReference>
<dbReference type="Gene3D" id="1.10.30.50">
    <property type="match status" value="1"/>
</dbReference>
<gene>
    <name evidence="1" type="ORF">BWK73_44740</name>
</gene>
<evidence type="ECO:0000313" key="2">
    <source>
        <dbReference type="Proteomes" id="UP000192491"/>
    </source>
</evidence>
<dbReference type="NCBIfam" id="TIGR02646">
    <property type="entry name" value="retron system putative HNH endonuclease"/>
    <property type="match status" value="1"/>
</dbReference>
<dbReference type="EMBL" id="MTEJ01000540">
    <property type="protein sequence ID" value="OQX01834.1"/>
    <property type="molecule type" value="Genomic_DNA"/>
</dbReference>
<dbReference type="Proteomes" id="UP000192491">
    <property type="component" value="Unassembled WGS sequence"/>
</dbReference>
<proteinExistence type="predicted"/>
<protein>
    <submittedName>
        <fullName evidence="1">TIGR02646 family protein</fullName>
    </submittedName>
</protein>
<organism evidence="1 2">
    <name type="scientific">Thiothrix lacustris</name>
    <dbReference type="NCBI Taxonomy" id="525917"/>
    <lineage>
        <taxon>Bacteria</taxon>
        <taxon>Pseudomonadati</taxon>
        <taxon>Pseudomonadota</taxon>
        <taxon>Gammaproteobacteria</taxon>
        <taxon>Thiotrichales</taxon>
        <taxon>Thiotrichaceae</taxon>
        <taxon>Thiothrix</taxon>
    </lineage>
</organism>
<accession>A0A1Y1QBJ0</accession>
<evidence type="ECO:0000313" key="1">
    <source>
        <dbReference type="EMBL" id="OQX01834.1"/>
    </source>
</evidence>
<reference evidence="1 2" key="1">
    <citation type="submission" date="2017-01" db="EMBL/GenBank/DDBJ databases">
        <title>Novel large sulfur bacteria in the metagenomes of groundwater-fed chemosynthetic microbial mats in the Lake Huron basin.</title>
        <authorList>
            <person name="Sharrar A.M."/>
            <person name="Flood B.E."/>
            <person name="Bailey J.V."/>
            <person name="Jones D.S."/>
            <person name="Biddanda B."/>
            <person name="Ruberg S.A."/>
            <person name="Marcus D.N."/>
            <person name="Dick G.J."/>
        </authorList>
    </citation>
    <scope>NUCLEOTIDE SEQUENCE [LARGE SCALE GENOMIC DNA]</scope>
    <source>
        <strain evidence="1">A8</strain>
    </source>
</reference>
<sequence length="222" mass="25432">MRAIPKQREPDVLTEYRLKTDAIYDGDASFTPVKAKIREYLLAEQGHLCAYCMQRIHTDTMKIEHWQCQDKYPDTQLNYKNLLGACSGNEGQPPKNQTCDTRKGNADLKYNPANPAHHIDSQIKYLGNGKLSSDDQEFDQQLNTVLNLNYSRLVQNRQKIVEDVIRLLGKKEGSRTPAQLRKILEHWVIPNGDGQLQPYSGVAIYFLTKRLVRASRETRNGT</sequence>
<dbReference type="AlphaFoldDB" id="A0A1Y1QBJ0"/>